<gene>
    <name evidence="1" type="ordered locus">DNO_0465</name>
</gene>
<dbReference type="EMBL" id="CP000513">
    <property type="protein sequence ID" value="ABQ13606.1"/>
    <property type="molecule type" value="Genomic_DNA"/>
</dbReference>
<dbReference type="STRING" id="246195.DNO_0465"/>
<dbReference type="KEGG" id="dno:DNO_0465"/>
<dbReference type="AlphaFoldDB" id="A5EVS3"/>
<dbReference type="Proteomes" id="UP000000248">
    <property type="component" value="Chromosome"/>
</dbReference>
<keyword evidence="2" id="KW-1185">Reference proteome</keyword>
<dbReference type="HOGENOM" id="CLU_2286395_0_0_6"/>
<sequence length="104" mass="11991">MSDFSRIQLLADSQVIEEHRFPLFEYVGLYQRCYSPEHKMYYSVIVVALEDTVGVSDEKLLNLVAASGYVDDDSDITFRINQASGYFYTYFNFLPDAPKDDDHA</sequence>
<name>A5EVS3_DICNV</name>
<proteinExistence type="predicted"/>
<organism evidence="1 2">
    <name type="scientific">Dichelobacter nodosus (strain VCS1703A)</name>
    <dbReference type="NCBI Taxonomy" id="246195"/>
    <lineage>
        <taxon>Bacteria</taxon>
        <taxon>Pseudomonadati</taxon>
        <taxon>Pseudomonadota</taxon>
        <taxon>Gammaproteobacteria</taxon>
        <taxon>Cardiobacteriales</taxon>
        <taxon>Cardiobacteriaceae</taxon>
        <taxon>Dichelobacter</taxon>
    </lineage>
</organism>
<accession>A5EVS3</accession>
<dbReference type="RefSeq" id="WP_012030802.1">
    <property type="nucleotide sequence ID" value="NC_009446.1"/>
</dbReference>
<evidence type="ECO:0000313" key="1">
    <source>
        <dbReference type="EMBL" id="ABQ13606.1"/>
    </source>
</evidence>
<reference evidence="1 2" key="1">
    <citation type="journal article" date="2007" name="Nat. Biotechnol.">
        <title>Genome sequence and identification of candidate vaccine antigens from the animal pathogen Dichelobacter nodosus.</title>
        <authorList>
            <person name="Myers G.S."/>
            <person name="Parker D."/>
            <person name="Al-Hasani K."/>
            <person name="Kennan R.M."/>
            <person name="Seemann T."/>
            <person name="Ren Q."/>
            <person name="Badger J.H."/>
            <person name="Selengut J.D."/>
            <person name="Deboy R.T."/>
            <person name="Tettelin H."/>
            <person name="Boyce J.D."/>
            <person name="McCarl V.P."/>
            <person name="Han X."/>
            <person name="Nelson W.C."/>
            <person name="Madupu R."/>
            <person name="Mohamoud Y."/>
            <person name="Holley T."/>
            <person name="Fedorova N."/>
            <person name="Khouri H."/>
            <person name="Bottomley S.P."/>
            <person name="Whittington R.J."/>
            <person name="Adler B."/>
            <person name="Songer J.G."/>
            <person name="Rood J.I."/>
            <person name="Paulsen I.T."/>
        </authorList>
    </citation>
    <scope>NUCLEOTIDE SEQUENCE [LARGE SCALE GENOMIC DNA]</scope>
    <source>
        <strain evidence="1 2">VCS1703A</strain>
    </source>
</reference>
<evidence type="ECO:0000313" key="2">
    <source>
        <dbReference type="Proteomes" id="UP000000248"/>
    </source>
</evidence>
<protein>
    <submittedName>
        <fullName evidence="1">Uncharacterized protein</fullName>
    </submittedName>
</protein>
<dbReference type="OrthoDB" id="7067060at2"/>